<proteinExistence type="predicted"/>
<dbReference type="Pfam" id="PF12680">
    <property type="entry name" value="SnoaL_2"/>
    <property type="match status" value="1"/>
</dbReference>
<feature type="domain" description="SnoaL-like" evidence="1">
    <location>
        <begin position="53"/>
        <end position="149"/>
    </location>
</feature>
<dbReference type="InterPro" id="IPR032710">
    <property type="entry name" value="NTF2-like_dom_sf"/>
</dbReference>
<dbReference type="Proteomes" id="UP000613743">
    <property type="component" value="Unassembled WGS sequence"/>
</dbReference>
<dbReference type="Gene3D" id="3.10.450.50">
    <property type="match status" value="1"/>
</dbReference>
<sequence>MASNHCTTSDLDAVDISIRKSDLLPQENLQAKQVSVTQTSEEMTQQTADTLIALYKTLNRHNLHLLDTVYAKDICFIDPLHQIRGLDALMRYFEVLYHNVQSIEFVIHERLTQPHQVCLFWQMSYSHAKLNAGKPILVDGSSHLKLNDEYQICYHRDYFDVGQMLYEPIPVLGHVIRKIKRGVG</sequence>
<reference evidence="2" key="1">
    <citation type="journal article" date="2014" name="Int. J. Syst. Evol. Microbiol.">
        <title>Complete genome sequence of Corynebacterium casei LMG S-19264T (=DSM 44701T), isolated from a smear-ripened cheese.</title>
        <authorList>
            <consortium name="US DOE Joint Genome Institute (JGI-PGF)"/>
            <person name="Walter F."/>
            <person name="Albersmeier A."/>
            <person name="Kalinowski J."/>
            <person name="Ruckert C."/>
        </authorList>
    </citation>
    <scope>NUCLEOTIDE SEQUENCE</scope>
    <source>
        <strain evidence="2">JCM 30804</strain>
    </source>
</reference>
<dbReference type="SUPFAM" id="SSF54427">
    <property type="entry name" value="NTF2-like"/>
    <property type="match status" value="1"/>
</dbReference>
<comment type="caution">
    <text evidence="2">The sequence shown here is derived from an EMBL/GenBank/DDBJ whole genome shotgun (WGS) entry which is preliminary data.</text>
</comment>
<gene>
    <name evidence="2" type="ORF">GCM10009332_03740</name>
</gene>
<keyword evidence="3" id="KW-1185">Reference proteome</keyword>
<accession>A0A917JLK5</accession>
<dbReference type="AlphaFoldDB" id="A0A917JLK5"/>
<reference evidence="2" key="2">
    <citation type="submission" date="2020-09" db="EMBL/GenBank/DDBJ databases">
        <authorList>
            <person name="Sun Q."/>
            <person name="Ohkuma M."/>
        </authorList>
    </citation>
    <scope>NUCLEOTIDE SEQUENCE</scope>
    <source>
        <strain evidence="2">JCM 30804</strain>
    </source>
</reference>
<organism evidence="2 3">
    <name type="scientific">Shewanella gelidii</name>
    <dbReference type="NCBI Taxonomy" id="1642821"/>
    <lineage>
        <taxon>Bacteria</taxon>
        <taxon>Pseudomonadati</taxon>
        <taxon>Pseudomonadota</taxon>
        <taxon>Gammaproteobacteria</taxon>
        <taxon>Alteromonadales</taxon>
        <taxon>Shewanellaceae</taxon>
        <taxon>Shewanella</taxon>
    </lineage>
</organism>
<evidence type="ECO:0000259" key="1">
    <source>
        <dbReference type="Pfam" id="PF12680"/>
    </source>
</evidence>
<dbReference type="RefSeq" id="WP_229779695.1">
    <property type="nucleotide sequence ID" value="NZ_BMPZ01000001.1"/>
</dbReference>
<dbReference type="InterPro" id="IPR037401">
    <property type="entry name" value="SnoaL-like"/>
</dbReference>
<dbReference type="EMBL" id="BMPZ01000001">
    <property type="protein sequence ID" value="GGI69857.1"/>
    <property type="molecule type" value="Genomic_DNA"/>
</dbReference>
<evidence type="ECO:0000313" key="2">
    <source>
        <dbReference type="EMBL" id="GGI69857.1"/>
    </source>
</evidence>
<protein>
    <recommendedName>
        <fullName evidence="1">SnoaL-like domain-containing protein</fullName>
    </recommendedName>
</protein>
<name>A0A917JLK5_9GAMM</name>
<evidence type="ECO:0000313" key="3">
    <source>
        <dbReference type="Proteomes" id="UP000613743"/>
    </source>
</evidence>